<evidence type="ECO:0000256" key="3">
    <source>
        <dbReference type="ARBA" id="ARBA00004947"/>
    </source>
</evidence>
<sequence>MATILVTGGTGYIGSHTVVALLEQGYSVVVLDNLVNSTLVVLDRIEQITGARPQFVQGDVRDAAALDDVFGRFAIDAVIHFAGLKAVGESVQRPLEYYDCNVNGSMTLCRAMARAGVFKLVFSSSATVYGPDAAVPYIETMPLGQPSSPYGASKAIVERMLSDACASDERWSVVALRYFNPIGAHASGLIGEDPLGIPNNLMPFISRVAVGKLEQLQIFGDDYDTPDGTCIRDYLHVVDLAEGHCKALNRLEESGYHAINLGAGKGVSVLEMVNTFMTVSGQPVPYVFAPRRSGDLPAFWANADKARQQLGWVAQRSLHDMMVDTWRWQSKNPNGYGPSR</sequence>
<evidence type="ECO:0000256" key="1">
    <source>
        <dbReference type="ARBA" id="ARBA00000083"/>
    </source>
</evidence>
<organism evidence="12 13">
    <name type="scientific">Spongiibacter thalassae</name>
    <dbReference type="NCBI Taxonomy" id="2721624"/>
    <lineage>
        <taxon>Bacteria</taxon>
        <taxon>Pseudomonadati</taxon>
        <taxon>Pseudomonadota</taxon>
        <taxon>Gammaproteobacteria</taxon>
        <taxon>Cellvibrionales</taxon>
        <taxon>Spongiibacteraceae</taxon>
        <taxon>Spongiibacter</taxon>
    </lineage>
</organism>
<comment type="catalytic activity">
    <reaction evidence="1 10">
        <text>UDP-alpha-D-glucose = UDP-alpha-D-galactose</text>
        <dbReference type="Rhea" id="RHEA:22168"/>
        <dbReference type="ChEBI" id="CHEBI:58885"/>
        <dbReference type="ChEBI" id="CHEBI:66914"/>
        <dbReference type="EC" id="5.1.3.2"/>
    </reaction>
</comment>
<keyword evidence="13" id="KW-1185">Reference proteome</keyword>
<comment type="subunit">
    <text evidence="10">Homodimer.</text>
</comment>
<evidence type="ECO:0000256" key="2">
    <source>
        <dbReference type="ARBA" id="ARBA00001911"/>
    </source>
</evidence>
<dbReference type="Pfam" id="PF01370">
    <property type="entry name" value="Epimerase"/>
    <property type="match status" value="1"/>
</dbReference>
<dbReference type="Proteomes" id="UP000765845">
    <property type="component" value="Unassembled WGS sequence"/>
</dbReference>
<gene>
    <name evidence="12" type="primary">galE</name>
    <name evidence="12" type="ORF">HCU74_13405</name>
</gene>
<dbReference type="PANTHER" id="PTHR43725">
    <property type="entry name" value="UDP-GLUCOSE 4-EPIMERASE"/>
    <property type="match status" value="1"/>
</dbReference>
<dbReference type="NCBIfam" id="TIGR01179">
    <property type="entry name" value="galE"/>
    <property type="match status" value="1"/>
</dbReference>
<protein>
    <recommendedName>
        <fullName evidence="6 10">UDP-glucose 4-epimerase</fullName>
        <ecNumber evidence="5 10">5.1.3.2</ecNumber>
    </recommendedName>
</protein>
<keyword evidence="9 10" id="KW-0413">Isomerase</keyword>
<dbReference type="CDD" id="cd05247">
    <property type="entry name" value="UDP_G4E_1_SDR_e"/>
    <property type="match status" value="1"/>
</dbReference>
<name>A0ABX1GJ39_9GAMM</name>
<evidence type="ECO:0000256" key="8">
    <source>
        <dbReference type="ARBA" id="ARBA00023144"/>
    </source>
</evidence>
<evidence type="ECO:0000256" key="5">
    <source>
        <dbReference type="ARBA" id="ARBA00013189"/>
    </source>
</evidence>
<dbReference type="NCBIfam" id="NF007956">
    <property type="entry name" value="PRK10675.1"/>
    <property type="match status" value="1"/>
</dbReference>
<dbReference type="EMBL" id="JAAWWK010000005">
    <property type="protein sequence ID" value="NKI18408.1"/>
    <property type="molecule type" value="Genomic_DNA"/>
</dbReference>
<proteinExistence type="inferred from homology"/>
<evidence type="ECO:0000313" key="12">
    <source>
        <dbReference type="EMBL" id="NKI18408.1"/>
    </source>
</evidence>
<evidence type="ECO:0000256" key="6">
    <source>
        <dbReference type="ARBA" id="ARBA00018569"/>
    </source>
</evidence>
<comment type="cofactor">
    <cofactor evidence="2 10">
        <name>NAD(+)</name>
        <dbReference type="ChEBI" id="CHEBI:57540"/>
    </cofactor>
</comment>
<evidence type="ECO:0000259" key="11">
    <source>
        <dbReference type="Pfam" id="PF01370"/>
    </source>
</evidence>
<evidence type="ECO:0000256" key="7">
    <source>
        <dbReference type="ARBA" id="ARBA00023027"/>
    </source>
</evidence>
<dbReference type="Gene3D" id="3.40.50.720">
    <property type="entry name" value="NAD(P)-binding Rossmann-like Domain"/>
    <property type="match status" value="1"/>
</dbReference>
<dbReference type="Gene3D" id="3.90.25.10">
    <property type="entry name" value="UDP-galactose 4-epimerase, domain 1"/>
    <property type="match status" value="1"/>
</dbReference>
<reference evidence="12 13" key="1">
    <citation type="submission" date="2020-04" db="EMBL/GenBank/DDBJ databases">
        <authorList>
            <person name="Yoon J."/>
        </authorList>
    </citation>
    <scope>NUCLEOTIDE SEQUENCE [LARGE SCALE GENOMIC DNA]</scope>
    <source>
        <strain evidence="12 13">KMU-166</strain>
    </source>
</reference>
<dbReference type="SUPFAM" id="SSF51735">
    <property type="entry name" value="NAD(P)-binding Rossmann-fold domains"/>
    <property type="match status" value="1"/>
</dbReference>
<evidence type="ECO:0000256" key="9">
    <source>
        <dbReference type="ARBA" id="ARBA00023235"/>
    </source>
</evidence>
<comment type="pathway">
    <text evidence="3 10">Carbohydrate metabolism; galactose metabolism.</text>
</comment>
<dbReference type="InterPro" id="IPR036291">
    <property type="entry name" value="NAD(P)-bd_dom_sf"/>
</dbReference>
<dbReference type="EC" id="5.1.3.2" evidence="5 10"/>
<keyword evidence="7 10" id="KW-0520">NAD</keyword>
<evidence type="ECO:0000256" key="10">
    <source>
        <dbReference type="RuleBase" id="RU366046"/>
    </source>
</evidence>
<feature type="domain" description="NAD-dependent epimerase/dehydratase" evidence="11">
    <location>
        <begin position="4"/>
        <end position="262"/>
    </location>
</feature>
<dbReference type="InterPro" id="IPR005886">
    <property type="entry name" value="UDP_G4E"/>
</dbReference>
<evidence type="ECO:0000256" key="4">
    <source>
        <dbReference type="ARBA" id="ARBA00007637"/>
    </source>
</evidence>
<keyword evidence="8" id="KW-0299">Galactose metabolism</keyword>
<keyword evidence="10" id="KW-0119">Carbohydrate metabolism</keyword>
<accession>A0ABX1GJ39</accession>
<dbReference type="GO" id="GO:0003978">
    <property type="term" value="F:UDP-glucose 4-epimerase activity"/>
    <property type="evidence" value="ECO:0007669"/>
    <property type="project" value="UniProtKB-EC"/>
</dbReference>
<dbReference type="RefSeq" id="WP_168450948.1">
    <property type="nucleotide sequence ID" value="NZ_JAAWWK010000005.1"/>
</dbReference>
<dbReference type="PANTHER" id="PTHR43725:SF47">
    <property type="entry name" value="UDP-GLUCOSE 4-EPIMERASE"/>
    <property type="match status" value="1"/>
</dbReference>
<comment type="caution">
    <text evidence="12">The sequence shown here is derived from an EMBL/GenBank/DDBJ whole genome shotgun (WGS) entry which is preliminary data.</text>
</comment>
<evidence type="ECO:0000313" key="13">
    <source>
        <dbReference type="Proteomes" id="UP000765845"/>
    </source>
</evidence>
<comment type="similarity">
    <text evidence="4 10">Belongs to the NAD(P)-dependent epimerase/dehydratase family.</text>
</comment>
<dbReference type="InterPro" id="IPR001509">
    <property type="entry name" value="Epimerase_deHydtase"/>
</dbReference>